<dbReference type="Gene3D" id="2.170.270.10">
    <property type="entry name" value="SET domain"/>
    <property type="match status" value="1"/>
</dbReference>
<keyword evidence="3" id="KW-1185">Reference proteome</keyword>
<dbReference type="Proteomes" id="UP001302120">
    <property type="component" value="Unassembled WGS sequence"/>
</dbReference>
<dbReference type="SUPFAM" id="SSF82199">
    <property type="entry name" value="SET domain"/>
    <property type="match status" value="1"/>
</dbReference>
<accession>A0ABU5UEN7</accession>
<feature type="domain" description="SET" evidence="1">
    <location>
        <begin position="58"/>
        <end position="110"/>
    </location>
</feature>
<name>A0ABU5UEN7_9CYAN</name>
<sequence>MATEIPTLRKIAVSSFAEIWECRKTEAKSLHATIEFLPGDIIHQIEVKEYLKKPNYLSVQIDDEQHIMLAPEFLQYLNHSCDPNVFFNMAEMKIVCLKKIEIGEEMMFFYPSTEWSMSQSFDCCCGSEKCLNKIQGSAYLPLDILTKYKLSEYIQSTLCRQEDIKKAMNLFH</sequence>
<comment type="caution">
    <text evidence="2">The sequence shown here is derived from an EMBL/GenBank/DDBJ whole genome shotgun (WGS) entry which is preliminary data.</text>
</comment>
<protein>
    <submittedName>
        <fullName evidence="2">SET domain-containing protein-lysine N-methyltransferase</fullName>
    </submittedName>
</protein>
<dbReference type="RefSeq" id="WP_323196088.1">
    <property type="nucleotide sequence ID" value="NZ_JAYGHG010000013.1"/>
</dbReference>
<proteinExistence type="predicted"/>
<dbReference type="InterPro" id="IPR001214">
    <property type="entry name" value="SET_dom"/>
</dbReference>
<evidence type="ECO:0000313" key="3">
    <source>
        <dbReference type="Proteomes" id="UP001302120"/>
    </source>
</evidence>
<dbReference type="InterPro" id="IPR053201">
    <property type="entry name" value="Flavunoidine_N-MTase"/>
</dbReference>
<reference evidence="2 3" key="1">
    <citation type="submission" date="2023-12" db="EMBL/GenBank/DDBJ databases">
        <title>Baltic Sea Cyanobacteria.</title>
        <authorList>
            <person name="Delbaje E."/>
            <person name="Fewer D.P."/>
            <person name="Shishido T.K."/>
        </authorList>
    </citation>
    <scope>NUCLEOTIDE SEQUENCE [LARGE SCALE GENOMIC DNA]</scope>
    <source>
        <strain evidence="2 3">UHCC-0300</strain>
    </source>
</reference>
<dbReference type="EMBL" id="JAYGHG010000013">
    <property type="protein sequence ID" value="MEA5581763.1"/>
    <property type="molecule type" value="Genomic_DNA"/>
</dbReference>
<dbReference type="PANTHER" id="PTHR12350">
    <property type="entry name" value="HISTONE-LYSINE N-METHYLTRANSFERASE-RELATED"/>
    <property type="match status" value="1"/>
</dbReference>
<evidence type="ECO:0000313" key="2">
    <source>
        <dbReference type="EMBL" id="MEA5581763.1"/>
    </source>
</evidence>
<evidence type="ECO:0000259" key="1">
    <source>
        <dbReference type="Pfam" id="PF00856"/>
    </source>
</evidence>
<dbReference type="PANTHER" id="PTHR12350:SF19">
    <property type="entry name" value="SET DOMAIN-CONTAINING PROTEIN"/>
    <property type="match status" value="1"/>
</dbReference>
<dbReference type="InterPro" id="IPR046341">
    <property type="entry name" value="SET_dom_sf"/>
</dbReference>
<dbReference type="Pfam" id="PF00856">
    <property type="entry name" value="SET"/>
    <property type="match status" value="1"/>
</dbReference>
<organism evidence="2 3">
    <name type="scientific">Nodularia harveyana UHCC-0300</name>
    <dbReference type="NCBI Taxonomy" id="2974287"/>
    <lineage>
        <taxon>Bacteria</taxon>
        <taxon>Bacillati</taxon>
        <taxon>Cyanobacteriota</taxon>
        <taxon>Cyanophyceae</taxon>
        <taxon>Nostocales</taxon>
        <taxon>Nodulariaceae</taxon>
        <taxon>Nodularia</taxon>
    </lineage>
</organism>
<gene>
    <name evidence="2" type="ORF">VB620_10485</name>
</gene>